<gene>
    <name evidence="1" type="ORF">BDN72DRAFT_206502</name>
</gene>
<reference evidence="1 2" key="1">
    <citation type="journal article" date="2019" name="Nat. Ecol. Evol.">
        <title>Megaphylogeny resolves global patterns of mushroom evolution.</title>
        <authorList>
            <person name="Varga T."/>
            <person name="Krizsan K."/>
            <person name="Foldi C."/>
            <person name="Dima B."/>
            <person name="Sanchez-Garcia M."/>
            <person name="Sanchez-Ramirez S."/>
            <person name="Szollosi G.J."/>
            <person name="Szarkandi J.G."/>
            <person name="Papp V."/>
            <person name="Albert L."/>
            <person name="Andreopoulos W."/>
            <person name="Angelini C."/>
            <person name="Antonin V."/>
            <person name="Barry K.W."/>
            <person name="Bougher N.L."/>
            <person name="Buchanan P."/>
            <person name="Buyck B."/>
            <person name="Bense V."/>
            <person name="Catcheside P."/>
            <person name="Chovatia M."/>
            <person name="Cooper J."/>
            <person name="Damon W."/>
            <person name="Desjardin D."/>
            <person name="Finy P."/>
            <person name="Geml J."/>
            <person name="Haridas S."/>
            <person name="Hughes K."/>
            <person name="Justo A."/>
            <person name="Karasinski D."/>
            <person name="Kautmanova I."/>
            <person name="Kiss B."/>
            <person name="Kocsube S."/>
            <person name="Kotiranta H."/>
            <person name="LaButti K.M."/>
            <person name="Lechner B.E."/>
            <person name="Liimatainen K."/>
            <person name="Lipzen A."/>
            <person name="Lukacs Z."/>
            <person name="Mihaltcheva S."/>
            <person name="Morgado L.N."/>
            <person name="Niskanen T."/>
            <person name="Noordeloos M.E."/>
            <person name="Ohm R.A."/>
            <person name="Ortiz-Santana B."/>
            <person name="Ovrebo C."/>
            <person name="Racz N."/>
            <person name="Riley R."/>
            <person name="Savchenko A."/>
            <person name="Shiryaev A."/>
            <person name="Soop K."/>
            <person name="Spirin V."/>
            <person name="Szebenyi C."/>
            <person name="Tomsovsky M."/>
            <person name="Tulloss R.E."/>
            <person name="Uehling J."/>
            <person name="Grigoriev I.V."/>
            <person name="Vagvolgyi C."/>
            <person name="Papp T."/>
            <person name="Martin F.M."/>
            <person name="Miettinen O."/>
            <person name="Hibbett D.S."/>
            <person name="Nagy L.G."/>
        </authorList>
    </citation>
    <scope>NUCLEOTIDE SEQUENCE [LARGE SCALE GENOMIC DNA]</scope>
    <source>
        <strain evidence="1 2">NL-1719</strain>
    </source>
</reference>
<name>A0ACD3AIA8_9AGAR</name>
<protein>
    <submittedName>
        <fullName evidence="1">Uncharacterized protein</fullName>
    </submittedName>
</protein>
<dbReference type="Proteomes" id="UP000308600">
    <property type="component" value="Unassembled WGS sequence"/>
</dbReference>
<evidence type="ECO:0000313" key="1">
    <source>
        <dbReference type="EMBL" id="TFK65281.1"/>
    </source>
</evidence>
<sequence>MSSTTSTTDHHTLSDAIKHDHKEIFTSYDHYMKSSADHDAQVRWAHQLVWAAARHTVGEEIIVYPLFERFLGKEGAQMADQDRAEHHYIKVRLAEMEHMEVGTDEYNDMMKDVMDHLRDHVQGEEDHDLPRLEPALGSDSAKYAKDFERTKIFAPTRPHPDAPNKPPFETLAGLMTAPIDKLRDAFSQFPTEEMMKQA</sequence>
<evidence type="ECO:0000313" key="2">
    <source>
        <dbReference type="Proteomes" id="UP000308600"/>
    </source>
</evidence>
<organism evidence="1 2">
    <name type="scientific">Pluteus cervinus</name>
    <dbReference type="NCBI Taxonomy" id="181527"/>
    <lineage>
        <taxon>Eukaryota</taxon>
        <taxon>Fungi</taxon>
        <taxon>Dikarya</taxon>
        <taxon>Basidiomycota</taxon>
        <taxon>Agaricomycotina</taxon>
        <taxon>Agaricomycetes</taxon>
        <taxon>Agaricomycetidae</taxon>
        <taxon>Agaricales</taxon>
        <taxon>Pluteineae</taxon>
        <taxon>Pluteaceae</taxon>
        <taxon>Pluteus</taxon>
    </lineage>
</organism>
<keyword evidence="2" id="KW-1185">Reference proteome</keyword>
<proteinExistence type="predicted"/>
<dbReference type="EMBL" id="ML208442">
    <property type="protein sequence ID" value="TFK65281.1"/>
    <property type="molecule type" value="Genomic_DNA"/>
</dbReference>
<accession>A0ACD3AIA8</accession>